<keyword evidence="5" id="KW-0560">Oxidoreductase</keyword>
<sequence>MDSLRQLHKVDPETFSTPMLAERFRISPEAVRRILKGRWEPTRDERVRMAERERVAREKRREESRAEERMRHESLQKEYAWKAQRRDGFTLK</sequence>
<dbReference type="AlphaFoldDB" id="A0A5K1JT94"/>
<proteinExistence type="inferred from homology"/>
<reference evidence="5" key="1">
    <citation type="submission" date="2019-10" db="EMBL/GenBank/DDBJ databases">
        <authorList>
            <person name="Nor Muhammad N."/>
        </authorList>
    </citation>
    <scope>NUCLEOTIDE SEQUENCE</scope>
</reference>
<gene>
    <name evidence="5" type="primary">E2EAF6</name>
</gene>
<dbReference type="InterPro" id="IPR010487">
    <property type="entry name" value="NGRN/Rrg9"/>
</dbReference>
<comment type="similarity">
    <text evidence="2">Belongs to the RRG9 family.</text>
</comment>
<dbReference type="PANTHER" id="PTHR13475:SF3">
    <property type="entry name" value="NEUGRIN"/>
    <property type="match status" value="1"/>
</dbReference>
<feature type="region of interest" description="Disordered" evidence="4">
    <location>
        <begin position="52"/>
        <end position="74"/>
    </location>
</feature>
<dbReference type="GO" id="GO:0005634">
    <property type="term" value="C:nucleus"/>
    <property type="evidence" value="ECO:0007669"/>
    <property type="project" value="TreeGrafter"/>
</dbReference>
<evidence type="ECO:0000256" key="1">
    <source>
        <dbReference type="ARBA" id="ARBA00003548"/>
    </source>
</evidence>
<dbReference type="PANTHER" id="PTHR13475">
    <property type="entry name" value="NEUGRIN"/>
    <property type="match status" value="1"/>
</dbReference>
<evidence type="ECO:0000256" key="4">
    <source>
        <dbReference type="SAM" id="MobiDB-lite"/>
    </source>
</evidence>
<accession>A0A5K1JT94</accession>
<protein>
    <recommendedName>
        <fullName evidence="3">Required for respiratory growth protein 9, mitochondrial</fullName>
    </recommendedName>
</protein>
<dbReference type="GO" id="GO:0004497">
    <property type="term" value="F:monooxygenase activity"/>
    <property type="evidence" value="ECO:0007669"/>
    <property type="project" value="UniProtKB-KW"/>
</dbReference>
<keyword evidence="5" id="KW-0503">Monooxygenase</keyword>
<evidence type="ECO:0000256" key="2">
    <source>
        <dbReference type="ARBA" id="ARBA00010895"/>
    </source>
</evidence>
<dbReference type="Pfam" id="PF06413">
    <property type="entry name" value="Neugrin"/>
    <property type="match status" value="1"/>
</dbReference>
<dbReference type="EMBL" id="LR724032">
    <property type="protein sequence ID" value="VWO94518.1"/>
    <property type="molecule type" value="Genomic_DNA"/>
</dbReference>
<evidence type="ECO:0000313" key="5">
    <source>
        <dbReference type="EMBL" id="VWO94518.1"/>
    </source>
</evidence>
<evidence type="ECO:0000256" key="3">
    <source>
        <dbReference type="ARBA" id="ARBA00013566"/>
    </source>
</evidence>
<organism evidence="5">
    <name type="scientific">Ganoderma boninense</name>
    <dbReference type="NCBI Taxonomy" id="34458"/>
    <lineage>
        <taxon>Eukaryota</taxon>
        <taxon>Fungi</taxon>
        <taxon>Dikarya</taxon>
        <taxon>Basidiomycota</taxon>
        <taxon>Agaricomycotina</taxon>
        <taxon>Agaricomycetes</taxon>
        <taxon>Polyporales</taxon>
        <taxon>Polyporaceae</taxon>
        <taxon>Ganoderma</taxon>
    </lineage>
</organism>
<name>A0A5K1JT94_9APHY</name>
<comment type="function">
    <text evidence="1">Required for respiratory activity and maintenance and expression of the mitochondrial genome.</text>
</comment>